<name>A0A6A7C3Z7_9PEZI</name>
<proteinExistence type="predicted"/>
<keyword evidence="4" id="KW-1185">Reference proteome</keyword>
<dbReference type="InterPro" id="IPR006966">
    <property type="entry name" value="Peroxin-3"/>
</dbReference>
<dbReference type="GO" id="GO:0005778">
    <property type="term" value="C:peroxisomal membrane"/>
    <property type="evidence" value="ECO:0007669"/>
    <property type="project" value="InterPro"/>
</dbReference>
<organism evidence="3 4">
    <name type="scientific">Piedraia hortae CBS 480.64</name>
    <dbReference type="NCBI Taxonomy" id="1314780"/>
    <lineage>
        <taxon>Eukaryota</taxon>
        <taxon>Fungi</taxon>
        <taxon>Dikarya</taxon>
        <taxon>Ascomycota</taxon>
        <taxon>Pezizomycotina</taxon>
        <taxon>Dothideomycetes</taxon>
        <taxon>Dothideomycetidae</taxon>
        <taxon>Capnodiales</taxon>
        <taxon>Piedraiaceae</taxon>
        <taxon>Piedraia</taxon>
    </lineage>
</organism>
<dbReference type="GO" id="GO:0030674">
    <property type="term" value="F:protein-macromolecule adaptor activity"/>
    <property type="evidence" value="ECO:0007669"/>
    <property type="project" value="TreeGrafter"/>
</dbReference>
<dbReference type="PANTHER" id="PTHR28080:SF1">
    <property type="entry name" value="PEROXISOMAL BIOGENESIS FACTOR 3"/>
    <property type="match status" value="1"/>
</dbReference>
<dbReference type="Proteomes" id="UP000799421">
    <property type="component" value="Unassembled WGS sequence"/>
</dbReference>
<evidence type="ECO:0000313" key="4">
    <source>
        <dbReference type="Proteomes" id="UP000799421"/>
    </source>
</evidence>
<keyword evidence="2" id="KW-0812">Transmembrane</keyword>
<evidence type="ECO:0000313" key="3">
    <source>
        <dbReference type="EMBL" id="KAF2861987.1"/>
    </source>
</evidence>
<dbReference type="EMBL" id="MU005969">
    <property type="protein sequence ID" value="KAF2861987.1"/>
    <property type="molecule type" value="Genomic_DNA"/>
</dbReference>
<dbReference type="OrthoDB" id="45930at2759"/>
<evidence type="ECO:0000256" key="2">
    <source>
        <dbReference type="SAM" id="Phobius"/>
    </source>
</evidence>
<gene>
    <name evidence="3" type="ORF">K470DRAFT_214078</name>
</gene>
<feature type="transmembrane region" description="Helical" evidence="2">
    <location>
        <begin position="14"/>
        <end position="33"/>
    </location>
</feature>
<dbReference type="PANTHER" id="PTHR28080">
    <property type="entry name" value="PEROXISOMAL BIOGENESIS FACTOR 3"/>
    <property type="match status" value="1"/>
</dbReference>
<feature type="region of interest" description="Disordered" evidence="1">
    <location>
        <begin position="96"/>
        <end position="131"/>
    </location>
</feature>
<dbReference type="AlphaFoldDB" id="A0A6A7C3Z7"/>
<dbReference type="GO" id="GO:0045046">
    <property type="term" value="P:protein import into peroxisome membrane"/>
    <property type="evidence" value="ECO:0007669"/>
    <property type="project" value="TreeGrafter"/>
</dbReference>
<sequence>METARRWFRRNRNYVFVGAGVIGAGYLVGQYVLSKLQEARQRMTEDRVAKENLQRRFRQNQEDCTYTVLALLPTVREEVFSALPVEQISEQLQQERQERLQRGGVRSDASSVPDEDKSVTSSGYVDAAAEHSPPRRKRAELWEEMKINSIVRALTLLYTLSLLTLLTRIQLNLLGRRTYLSSVVALAAPPDIQGSTKISLENRDDDGYEVYGNDFETNRKYLTFSWWLLHRGSLQIMNRVREAVEEVFGWVNIREEVTMERLSELIMDVRRKVEGATEDERLETQWLPYLLPSKSEEADVIRQAGSTDDSTDINPSLRRLLEETSDLIESPPFTQVLTHTLDFTYSHLVDHYVAIEAFKQVKIKKLAHILPVFCRQAHFISTGSGDVANEENEYLCAIDKTRELEAFAAIIYSSNFEYEIETKADVGNGVALEHAWKRALAEEDGTLVDSGQ</sequence>
<keyword evidence="2" id="KW-0472">Membrane</keyword>
<accession>A0A6A7C3Z7</accession>
<protein>
    <submittedName>
        <fullName evidence="3">Peroxin-3</fullName>
    </submittedName>
</protein>
<keyword evidence="2" id="KW-1133">Transmembrane helix</keyword>
<evidence type="ECO:0000256" key="1">
    <source>
        <dbReference type="SAM" id="MobiDB-lite"/>
    </source>
</evidence>
<reference evidence="3" key="1">
    <citation type="journal article" date="2020" name="Stud. Mycol.">
        <title>101 Dothideomycetes genomes: a test case for predicting lifestyles and emergence of pathogens.</title>
        <authorList>
            <person name="Haridas S."/>
            <person name="Albert R."/>
            <person name="Binder M."/>
            <person name="Bloem J."/>
            <person name="Labutti K."/>
            <person name="Salamov A."/>
            <person name="Andreopoulos B."/>
            <person name="Baker S."/>
            <person name="Barry K."/>
            <person name="Bills G."/>
            <person name="Bluhm B."/>
            <person name="Cannon C."/>
            <person name="Castanera R."/>
            <person name="Culley D."/>
            <person name="Daum C."/>
            <person name="Ezra D."/>
            <person name="Gonzalez J."/>
            <person name="Henrissat B."/>
            <person name="Kuo A."/>
            <person name="Liang C."/>
            <person name="Lipzen A."/>
            <person name="Lutzoni F."/>
            <person name="Magnuson J."/>
            <person name="Mondo S."/>
            <person name="Nolan M."/>
            <person name="Ohm R."/>
            <person name="Pangilinan J."/>
            <person name="Park H.-J."/>
            <person name="Ramirez L."/>
            <person name="Alfaro M."/>
            <person name="Sun H."/>
            <person name="Tritt A."/>
            <person name="Yoshinaga Y."/>
            <person name="Zwiers L.-H."/>
            <person name="Turgeon B."/>
            <person name="Goodwin S."/>
            <person name="Spatafora J."/>
            <person name="Crous P."/>
            <person name="Grigoriev I."/>
        </authorList>
    </citation>
    <scope>NUCLEOTIDE SEQUENCE</scope>
    <source>
        <strain evidence="3">CBS 480.64</strain>
    </source>
</reference>
<dbReference type="Pfam" id="PF04882">
    <property type="entry name" value="Peroxin-3"/>
    <property type="match status" value="1"/>
</dbReference>